<dbReference type="PANTHER" id="PTHR46663:SF3">
    <property type="entry name" value="SLL0267 PROTEIN"/>
    <property type="match status" value="1"/>
</dbReference>
<dbReference type="PANTHER" id="PTHR46663">
    <property type="entry name" value="DIGUANYLATE CYCLASE DGCT-RELATED"/>
    <property type="match status" value="1"/>
</dbReference>
<reference evidence="3" key="2">
    <citation type="journal article" date="2020" name="Microorganisms">
        <title>Osmotic Adaptation and Compatible Solute Biosynthesis of Phototrophic Bacteria as Revealed from Genome Analyses.</title>
        <authorList>
            <person name="Imhoff J.F."/>
            <person name="Rahn T."/>
            <person name="Kunzel S."/>
            <person name="Keller A."/>
            <person name="Neulinger S.C."/>
        </authorList>
    </citation>
    <scope>NUCLEOTIDE SEQUENCE</scope>
    <source>
        <strain evidence="3">DSM 11080</strain>
    </source>
</reference>
<dbReference type="CDD" id="cd01949">
    <property type="entry name" value="GGDEF"/>
    <property type="match status" value="1"/>
</dbReference>
<dbReference type="InterPro" id="IPR000160">
    <property type="entry name" value="GGDEF_dom"/>
</dbReference>
<dbReference type="Gene3D" id="3.30.450.20">
    <property type="entry name" value="PAS domain"/>
    <property type="match status" value="1"/>
</dbReference>
<dbReference type="Pfam" id="PF00990">
    <property type="entry name" value="GGDEF"/>
    <property type="match status" value="1"/>
</dbReference>
<proteinExistence type="predicted"/>
<dbReference type="AlphaFoldDB" id="A0AAJ0X9M6"/>
<reference evidence="3" key="1">
    <citation type="submission" date="2017-08" db="EMBL/GenBank/DDBJ databases">
        <authorList>
            <person name="Imhoff J.F."/>
            <person name="Rahn T."/>
            <person name="Kuenzel S."/>
            <person name="Neulinger S.C."/>
        </authorList>
    </citation>
    <scope>NUCLEOTIDE SEQUENCE</scope>
    <source>
        <strain evidence="3">DSM 11080</strain>
    </source>
</reference>
<dbReference type="InterPro" id="IPR052163">
    <property type="entry name" value="DGC-Regulatory_Protein"/>
</dbReference>
<dbReference type="InterPro" id="IPR000014">
    <property type="entry name" value="PAS"/>
</dbReference>
<feature type="domain" description="PAC" evidence="1">
    <location>
        <begin position="26"/>
        <end position="79"/>
    </location>
</feature>
<dbReference type="InterPro" id="IPR043128">
    <property type="entry name" value="Rev_trsase/Diguanyl_cyclase"/>
</dbReference>
<evidence type="ECO:0000313" key="3">
    <source>
        <dbReference type="EMBL" id="MBK1704961.1"/>
    </source>
</evidence>
<dbReference type="Proteomes" id="UP001296776">
    <property type="component" value="Unassembled WGS sequence"/>
</dbReference>
<comment type="caution">
    <text evidence="3">The sequence shown here is derived from an EMBL/GenBank/DDBJ whole genome shotgun (WGS) entry which is preliminary data.</text>
</comment>
<gene>
    <name evidence="3" type="ORF">CKO40_10525</name>
</gene>
<dbReference type="InterPro" id="IPR035965">
    <property type="entry name" value="PAS-like_dom_sf"/>
</dbReference>
<dbReference type="InterPro" id="IPR000700">
    <property type="entry name" value="PAS-assoc_C"/>
</dbReference>
<dbReference type="SUPFAM" id="SSF55073">
    <property type="entry name" value="Nucleotide cyclase"/>
    <property type="match status" value="1"/>
</dbReference>
<dbReference type="PROSITE" id="PS50887">
    <property type="entry name" value="GGDEF"/>
    <property type="match status" value="1"/>
</dbReference>
<accession>A0AAJ0X9M6</accession>
<dbReference type="EMBL" id="NRSJ01000017">
    <property type="protein sequence ID" value="MBK1704961.1"/>
    <property type="molecule type" value="Genomic_DNA"/>
</dbReference>
<evidence type="ECO:0000259" key="2">
    <source>
        <dbReference type="PROSITE" id="PS50887"/>
    </source>
</evidence>
<dbReference type="NCBIfam" id="TIGR00254">
    <property type="entry name" value="GGDEF"/>
    <property type="match status" value="1"/>
</dbReference>
<evidence type="ECO:0000313" key="4">
    <source>
        <dbReference type="Proteomes" id="UP001296776"/>
    </source>
</evidence>
<dbReference type="SUPFAM" id="SSF55785">
    <property type="entry name" value="PYP-like sensor domain (PAS domain)"/>
    <property type="match status" value="1"/>
</dbReference>
<evidence type="ECO:0008006" key="5">
    <source>
        <dbReference type="Google" id="ProtNLM"/>
    </source>
</evidence>
<dbReference type="PROSITE" id="PS50113">
    <property type="entry name" value="PAC"/>
    <property type="match status" value="1"/>
</dbReference>
<sequence length="161" mass="18380">MQNLAGEPQPPETWPLARAYRGEVFVQHELKVHRRDTGQSFIGSYSGAAVRDADGRLRLGIITIRDITEQKRAEDQIRQLAFYDPLTGLANRRLLEERLAVALAQAKRQGSRLAVLVLDLDHFKEINDALGHAVGDALLVEVARRMRSTVRLRHRRPSWRR</sequence>
<dbReference type="NCBIfam" id="TIGR00229">
    <property type="entry name" value="sensory_box"/>
    <property type="match status" value="1"/>
</dbReference>
<organism evidence="3 4">
    <name type="scientific">Halochromatium glycolicum</name>
    <dbReference type="NCBI Taxonomy" id="85075"/>
    <lineage>
        <taxon>Bacteria</taxon>
        <taxon>Pseudomonadati</taxon>
        <taxon>Pseudomonadota</taxon>
        <taxon>Gammaproteobacteria</taxon>
        <taxon>Chromatiales</taxon>
        <taxon>Chromatiaceae</taxon>
        <taxon>Halochromatium</taxon>
    </lineage>
</organism>
<keyword evidence="4" id="KW-1185">Reference proteome</keyword>
<dbReference type="SMART" id="SM00267">
    <property type="entry name" value="GGDEF"/>
    <property type="match status" value="1"/>
</dbReference>
<dbReference type="InterPro" id="IPR029787">
    <property type="entry name" value="Nucleotide_cyclase"/>
</dbReference>
<name>A0AAJ0X9M6_9GAMM</name>
<protein>
    <recommendedName>
        <fullName evidence="5">Diguanylate cyclase</fullName>
    </recommendedName>
</protein>
<feature type="domain" description="GGDEF" evidence="2">
    <location>
        <begin position="111"/>
        <end position="161"/>
    </location>
</feature>
<dbReference type="Gene3D" id="3.30.70.270">
    <property type="match status" value="1"/>
</dbReference>
<evidence type="ECO:0000259" key="1">
    <source>
        <dbReference type="PROSITE" id="PS50113"/>
    </source>
</evidence>